<comment type="caution">
    <text evidence="2">Lacks conserved residue(s) required for the propagation of feature annotation.</text>
</comment>
<protein>
    <recommendedName>
        <fullName evidence="3">CUB domain-containing protein</fullName>
    </recommendedName>
</protein>
<accession>J9ADW5</accession>
<organism evidence="4 5">
    <name type="scientific">Wuchereria bancrofti</name>
    <dbReference type="NCBI Taxonomy" id="6293"/>
    <lineage>
        <taxon>Eukaryota</taxon>
        <taxon>Metazoa</taxon>
        <taxon>Ecdysozoa</taxon>
        <taxon>Nematoda</taxon>
        <taxon>Chromadorea</taxon>
        <taxon>Rhabditida</taxon>
        <taxon>Spirurina</taxon>
        <taxon>Spiruromorpha</taxon>
        <taxon>Filarioidea</taxon>
        <taxon>Onchocercidae</taxon>
        <taxon>Wuchereria</taxon>
    </lineage>
</organism>
<dbReference type="InterPro" id="IPR000859">
    <property type="entry name" value="CUB_dom"/>
</dbReference>
<name>J9ADW5_WUCBA</name>
<dbReference type="Pfam" id="PF00431">
    <property type="entry name" value="CUB"/>
    <property type="match status" value="1"/>
</dbReference>
<evidence type="ECO:0000256" key="1">
    <source>
        <dbReference type="ARBA" id="ARBA00023157"/>
    </source>
</evidence>
<comment type="caution">
    <text evidence="4">The sequence shown here is derived from an EMBL/GenBank/DDBJ whole genome shotgun (WGS) entry which is preliminary data.</text>
</comment>
<dbReference type="PROSITE" id="PS01180">
    <property type="entry name" value="CUB"/>
    <property type="match status" value="1"/>
</dbReference>
<dbReference type="Gene3D" id="2.60.120.290">
    <property type="entry name" value="Spermadhesin, CUB domain"/>
    <property type="match status" value="1"/>
</dbReference>
<evidence type="ECO:0000256" key="2">
    <source>
        <dbReference type="PROSITE-ProRule" id="PRU00059"/>
    </source>
</evidence>
<evidence type="ECO:0000313" key="5">
    <source>
        <dbReference type="Proteomes" id="UP000004810"/>
    </source>
</evidence>
<keyword evidence="1" id="KW-1015">Disulfide bond</keyword>
<evidence type="ECO:0000313" key="4">
    <source>
        <dbReference type="EMBL" id="EJW72195.1"/>
    </source>
</evidence>
<dbReference type="InterPro" id="IPR035914">
    <property type="entry name" value="Sperma_CUB_dom_sf"/>
</dbReference>
<evidence type="ECO:0000259" key="3">
    <source>
        <dbReference type="PROSITE" id="PS01180"/>
    </source>
</evidence>
<dbReference type="Proteomes" id="UP000004810">
    <property type="component" value="Unassembled WGS sequence"/>
</dbReference>
<dbReference type="SUPFAM" id="SSF49854">
    <property type="entry name" value="Spermadhesin, CUB domain"/>
    <property type="match status" value="1"/>
</dbReference>
<proteinExistence type="predicted"/>
<feature type="domain" description="CUB" evidence="3">
    <location>
        <begin position="30"/>
        <end position="94"/>
    </location>
</feature>
<dbReference type="AlphaFoldDB" id="J9ADW5"/>
<sequence length="145" mass="16757">MVVSFRSNNTVGRSSRLFCLEKKCGFHLKCGGDVNDDSGYITTPGYPNQLQTHIMCDWTFRAGIGFRYVLISHSSNTRPMDYNGFVDHIFCSNETQFVSTADLITIRFNDRAAMYEKQNMKERGIPSEKIYAPFRIAYLKVLFYY</sequence>
<gene>
    <name evidence="4" type="ORF">WUBG_16898</name>
</gene>
<dbReference type="EMBL" id="ADBV01016695">
    <property type="protein sequence ID" value="EJW72195.1"/>
    <property type="molecule type" value="Genomic_DNA"/>
</dbReference>
<reference evidence="5" key="1">
    <citation type="submission" date="2012-08" db="EMBL/GenBank/DDBJ databases">
        <title>The Genome Sequence of Wuchereria bancrofti.</title>
        <authorList>
            <person name="Nutman T.B."/>
            <person name="Fink D.L."/>
            <person name="Russ C."/>
            <person name="Young S."/>
            <person name="Zeng Q."/>
            <person name="Koehrsen M."/>
            <person name="Alvarado L."/>
            <person name="Berlin A."/>
            <person name="Chapman S.B."/>
            <person name="Chen Z."/>
            <person name="Freedman E."/>
            <person name="Gellesch M."/>
            <person name="Goldberg J."/>
            <person name="Griggs A."/>
            <person name="Gujja S."/>
            <person name="Heilman E.R."/>
            <person name="Heiman D."/>
            <person name="Hepburn T."/>
            <person name="Howarth C."/>
            <person name="Jen D."/>
            <person name="Larson L."/>
            <person name="Lewis B."/>
            <person name="Mehta T."/>
            <person name="Park D."/>
            <person name="Pearson M."/>
            <person name="Roberts A."/>
            <person name="Saif S."/>
            <person name="Shea T."/>
            <person name="Shenoy N."/>
            <person name="Sisk P."/>
            <person name="Stolte C."/>
            <person name="Sykes S."/>
            <person name="Walk T."/>
            <person name="White J."/>
            <person name="Yandava C."/>
            <person name="Haas B."/>
            <person name="Henn M.R."/>
            <person name="Nusbaum C."/>
            <person name="Birren B."/>
        </authorList>
    </citation>
    <scope>NUCLEOTIDE SEQUENCE [LARGE SCALE GENOMIC DNA]</scope>
    <source>
        <strain evidence="5">NA</strain>
    </source>
</reference>